<protein>
    <recommendedName>
        <fullName evidence="2">YTH domain-containing protein</fullName>
    </recommendedName>
</protein>
<feature type="region of interest" description="Disordered" evidence="1">
    <location>
        <begin position="1"/>
        <end position="36"/>
    </location>
</feature>
<dbReference type="GO" id="GO:0061157">
    <property type="term" value="P:mRNA destabilization"/>
    <property type="evidence" value="ECO:0007669"/>
    <property type="project" value="TreeGrafter"/>
</dbReference>
<dbReference type="EnsemblProtists" id="EOD14934">
    <property type="protein sequence ID" value="EOD14934"/>
    <property type="gene ID" value="EMIHUDRAFT_448294"/>
</dbReference>
<dbReference type="GeneID" id="17260779"/>
<feature type="compositionally biased region" description="Gly residues" evidence="1">
    <location>
        <begin position="25"/>
        <end position="36"/>
    </location>
</feature>
<name>A0A0D3IUJ9_EMIH1</name>
<dbReference type="Proteomes" id="UP000013827">
    <property type="component" value="Unassembled WGS sequence"/>
</dbReference>
<proteinExistence type="predicted"/>
<keyword evidence="4" id="KW-1185">Reference proteome</keyword>
<accession>A0A0D3IUJ9</accession>
<evidence type="ECO:0000313" key="4">
    <source>
        <dbReference type="Proteomes" id="UP000013827"/>
    </source>
</evidence>
<dbReference type="STRING" id="2903.R1E1W6"/>
<dbReference type="InterPro" id="IPR007275">
    <property type="entry name" value="YTH_domain"/>
</dbReference>
<dbReference type="InterPro" id="IPR045168">
    <property type="entry name" value="YTH_prot"/>
</dbReference>
<evidence type="ECO:0000313" key="3">
    <source>
        <dbReference type="EnsemblProtists" id="EOD14934"/>
    </source>
</evidence>
<feature type="region of interest" description="Disordered" evidence="1">
    <location>
        <begin position="153"/>
        <end position="174"/>
    </location>
</feature>
<dbReference type="PANTHER" id="PTHR12357">
    <property type="entry name" value="YTH YT521-B HOMOLOGY DOMAIN-CONTAINING"/>
    <property type="match status" value="1"/>
</dbReference>
<dbReference type="CDD" id="cd21134">
    <property type="entry name" value="YTH"/>
    <property type="match status" value="1"/>
</dbReference>
<dbReference type="KEGG" id="ehx:EMIHUDRAFT_448294"/>
<evidence type="ECO:0000256" key="1">
    <source>
        <dbReference type="SAM" id="MobiDB-lite"/>
    </source>
</evidence>
<dbReference type="AlphaFoldDB" id="A0A0D3IUJ9"/>
<sequence>MISELSSQATEWAPSDGRYGAEPQGQGGHFGQDAYGGYGGDQRGMGQMYPPGQMMYPGQGGGSMDPAMYYGQAHGAGPYGGYGGGGMDMNQLGDQFGAMGMDDMRGGRGGRMGGRGGYGGGYGGGYDGGKGYGGGYGGGRGGGYGGAMGPTGGYGYDDPRKRDEERDRERARTGVRGVRTGCVMPVPGAVGAGTSAMSAEVKRLKEMVNPPHLDCHPKSARFFIIKSYSEDDVHKSIKYGIWASTDTGNRRLDAAYRESASRGPIYLFFSVNASGQFSGMAQMESAIDYTKKFGAWAQDKWSGTFAIRWVIVKDLPNSQFRHILLANNENKPVTNSRDTQEILLDQGREMLAICASFRARTSVLDDFGFYDKRQELLEARAALGNQQGGAGAAGGGALPAGMPLAGGGGGMPGGGMPGSGMPGGGMPGSGMPGGGMPGVVQQGMGMGMHMDPQVAQAAAMSLSSAGALGGMGSLDAGVPMYPPVR</sequence>
<dbReference type="RefSeq" id="XP_005767363.1">
    <property type="nucleotide sequence ID" value="XM_005767306.1"/>
</dbReference>
<dbReference type="GO" id="GO:0005737">
    <property type="term" value="C:cytoplasm"/>
    <property type="evidence" value="ECO:0007669"/>
    <property type="project" value="TreeGrafter"/>
</dbReference>
<dbReference type="HOGENOM" id="CLU_563144_0_0_1"/>
<dbReference type="Gene3D" id="3.10.590.10">
    <property type="entry name" value="ph1033 like domains"/>
    <property type="match status" value="1"/>
</dbReference>
<dbReference type="PROSITE" id="PS50882">
    <property type="entry name" value="YTH"/>
    <property type="match status" value="1"/>
</dbReference>
<dbReference type="PANTHER" id="PTHR12357:SF89">
    <property type="entry name" value="YTH DOMAIN-CONTAINING FAMILY PROTEIN"/>
    <property type="match status" value="1"/>
</dbReference>
<organism evidence="3 4">
    <name type="scientific">Emiliania huxleyi (strain CCMP1516)</name>
    <dbReference type="NCBI Taxonomy" id="280463"/>
    <lineage>
        <taxon>Eukaryota</taxon>
        <taxon>Haptista</taxon>
        <taxon>Haptophyta</taxon>
        <taxon>Prymnesiophyceae</taxon>
        <taxon>Isochrysidales</taxon>
        <taxon>Noelaerhabdaceae</taxon>
        <taxon>Emiliania</taxon>
    </lineage>
</organism>
<reference evidence="3" key="2">
    <citation type="submission" date="2024-10" db="UniProtKB">
        <authorList>
            <consortium name="EnsemblProtists"/>
        </authorList>
    </citation>
    <scope>IDENTIFICATION</scope>
</reference>
<dbReference type="GO" id="GO:0003729">
    <property type="term" value="F:mRNA binding"/>
    <property type="evidence" value="ECO:0007669"/>
    <property type="project" value="TreeGrafter"/>
</dbReference>
<dbReference type="Pfam" id="PF04146">
    <property type="entry name" value="YTH"/>
    <property type="match status" value="1"/>
</dbReference>
<dbReference type="PaxDb" id="2903-EOD14934"/>
<evidence type="ECO:0000259" key="2">
    <source>
        <dbReference type="PROSITE" id="PS50882"/>
    </source>
</evidence>
<dbReference type="eggNOG" id="KOG1901">
    <property type="taxonomic scope" value="Eukaryota"/>
</dbReference>
<feature type="compositionally biased region" description="Polar residues" evidence="1">
    <location>
        <begin position="1"/>
        <end position="10"/>
    </location>
</feature>
<feature type="domain" description="YTH" evidence="2">
    <location>
        <begin position="220"/>
        <end position="354"/>
    </location>
</feature>
<reference evidence="4" key="1">
    <citation type="journal article" date="2013" name="Nature">
        <title>Pan genome of the phytoplankton Emiliania underpins its global distribution.</title>
        <authorList>
            <person name="Read B.A."/>
            <person name="Kegel J."/>
            <person name="Klute M.J."/>
            <person name="Kuo A."/>
            <person name="Lefebvre S.C."/>
            <person name="Maumus F."/>
            <person name="Mayer C."/>
            <person name="Miller J."/>
            <person name="Monier A."/>
            <person name="Salamov A."/>
            <person name="Young J."/>
            <person name="Aguilar M."/>
            <person name="Claverie J.M."/>
            <person name="Frickenhaus S."/>
            <person name="Gonzalez K."/>
            <person name="Herman E.K."/>
            <person name="Lin Y.C."/>
            <person name="Napier J."/>
            <person name="Ogata H."/>
            <person name="Sarno A.F."/>
            <person name="Shmutz J."/>
            <person name="Schroeder D."/>
            <person name="de Vargas C."/>
            <person name="Verret F."/>
            <person name="von Dassow P."/>
            <person name="Valentin K."/>
            <person name="Van de Peer Y."/>
            <person name="Wheeler G."/>
            <person name="Dacks J.B."/>
            <person name="Delwiche C.F."/>
            <person name="Dyhrman S.T."/>
            <person name="Glockner G."/>
            <person name="John U."/>
            <person name="Richards T."/>
            <person name="Worden A.Z."/>
            <person name="Zhang X."/>
            <person name="Grigoriev I.V."/>
            <person name="Allen A.E."/>
            <person name="Bidle K."/>
            <person name="Borodovsky M."/>
            <person name="Bowler C."/>
            <person name="Brownlee C."/>
            <person name="Cock J.M."/>
            <person name="Elias M."/>
            <person name="Gladyshev V.N."/>
            <person name="Groth M."/>
            <person name="Guda C."/>
            <person name="Hadaegh A."/>
            <person name="Iglesias-Rodriguez M.D."/>
            <person name="Jenkins J."/>
            <person name="Jones B.M."/>
            <person name="Lawson T."/>
            <person name="Leese F."/>
            <person name="Lindquist E."/>
            <person name="Lobanov A."/>
            <person name="Lomsadze A."/>
            <person name="Malik S.B."/>
            <person name="Marsh M.E."/>
            <person name="Mackinder L."/>
            <person name="Mock T."/>
            <person name="Mueller-Roeber B."/>
            <person name="Pagarete A."/>
            <person name="Parker M."/>
            <person name="Probert I."/>
            <person name="Quesneville H."/>
            <person name="Raines C."/>
            <person name="Rensing S.A."/>
            <person name="Riano-Pachon D.M."/>
            <person name="Richier S."/>
            <person name="Rokitta S."/>
            <person name="Shiraiwa Y."/>
            <person name="Soanes D.M."/>
            <person name="van der Giezen M."/>
            <person name="Wahlund T.M."/>
            <person name="Williams B."/>
            <person name="Wilson W."/>
            <person name="Wolfe G."/>
            <person name="Wurch L.L."/>
        </authorList>
    </citation>
    <scope>NUCLEOTIDE SEQUENCE</scope>
</reference>
<feature type="compositionally biased region" description="Basic and acidic residues" evidence="1">
    <location>
        <begin position="157"/>
        <end position="172"/>
    </location>
</feature>